<comment type="caution">
    <text evidence="1">The sequence shown here is derived from an EMBL/GenBank/DDBJ whole genome shotgun (WGS) entry which is preliminary data.</text>
</comment>
<protein>
    <recommendedName>
        <fullName evidence="3">DUF4885 domain-containing protein</fullName>
    </recommendedName>
</protein>
<dbReference type="AlphaFoldDB" id="A0A1C0B8U5"/>
<organism evidence="1 2">
    <name type="scientific">Aliarcobacter thereius</name>
    <dbReference type="NCBI Taxonomy" id="544718"/>
    <lineage>
        <taxon>Bacteria</taxon>
        <taxon>Pseudomonadati</taxon>
        <taxon>Campylobacterota</taxon>
        <taxon>Epsilonproteobacteria</taxon>
        <taxon>Campylobacterales</taxon>
        <taxon>Arcobacteraceae</taxon>
        <taxon>Aliarcobacter</taxon>
    </lineage>
</organism>
<dbReference type="InterPro" id="IPR032617">
    <property type="entry name" value="DUF4885"/>
</dbReference>
<gene>
    <name evidence="1" type="ORF">AAX29_01035</name>
</gene>
<evidence type="ECO:0000313" key="1">
    <source>
        <dbReference type="EMBL" id="OCL99982.1"/>
    </source>
</evidence>
<sequence length="456" mass="53525">MIINTNTTSFNSQNGIKVTQSFNSSNNSNNKNEINLNINSNTLNSLNKLSSLDEQTFLKASDNSYVNKDSEAWQNKLKEHYKAMNEQNKKFSDPEQHIWDKYNNPQYKYYIKELNTIERQIAYDTETNYLLRGYLSQASSKDYIVKDMNAVYDSTFQAESRVYYRDRINSQFQELLNRYDIDIPKDTNISFTIDPYDFKVSVSGIDDNNLKTLLEDVLNTADNSKNLFTHIIQSDYEYKNTQINRSNEDKYQIFHEIKNKTGYDLRDLENKDGKFFTEDGTDIIELYKEEIMKSNDIPEEYKGLIFEHNVKKLNDLALKGFDNIPDMNLTIDYKNGSFYDVGQNENFGSEKRDWIDKLKTSLPKTFGEAFQTDKSSIENNKTKQDIIKESLDIEDSNLNLFKSNNIDLIDKYKDNPELLKLLLIQKYLFGKSDDKLDKKFFELLEDWEELKSNSKV</sequence>
<evidence type="ECO:0008006" key="3">
    <source>
        <dbReference type="Google" id="ProtNLM"/>
    </source>
</evidence>
<dbReference type="OrthoDB" id="2056069at2"/>
<dbReference type="EMBL" id="LCUJ01000002">
    <property type="protein sequence ID" value="OCL99982.1"/>
    <property type="molecule type" value="Genomic_DNA"/>
</dbReference>
<name>A0A1C0B8U5_9BACT</name>
<dbReference type="RefSeq" id="WP_066186016.1">
    <property type="nucleotide sequence ID" value="NZ_LCUJ01000002.1"/>
</dbReference>
<proteinExistence type="predicted"/>
<dbReference type="STRING" id="544718.AAX25_00030"/>
<dbReference type="Proteomes" id="UP000093281">
    <property type="component" value="Unassembled WGS sequence"/>
</dbReference>
<reference evidence="2" key="1">
    <citation type="submission" date="2015-05" db="EMBL/GenBank/DDBJ databases">
        <authorList>
            <person name="Rovetto F."/>
            <person name="Cocolin L."/>
            <person name="Illeghems K."/>
            <person name="Van Nieuwerburgh F."/>
            <person name="Houf K."/>
        </authorList>
    </citation>
    <scope>NUCLEOTIDE SEQUENCE [LARGE SCALE GENOMIC DNA]</scope>
    <source>
        <strain evidence="2">DU22</strain>
    </source>
</reference>
<dbReference type="PATRIC" id="fig|544718.51.peg.1012"/>
<accession>A0A1C0B8U5</accession>
<evidence type="ECO:0000313" key="2">
    <source>
        <dbReference type="Proteomes" id="UP000093281"/>
    </source>
</evidence>
<dbReference type="Pfam" id="PF16226">
    <property type="entry name" value="DUF4885"/>
    <property type="match status" value="1"/>
</dbReference>